<dbReference type="InterPro" id="IPR007492">
    <property type="entry name" value="LytTR_DNA-bd_dom"/>
</dbReference>
<dbReference type="InterPro" id="IPR011006">
    <property type="entry name" value="CheY-like_superfamily"/>
</dbReference>
<comment type="caution">
    <text evidence="6">The sequence shown here is derived from an EMBL/GenBank/DDBJ whole genome shotgun (WGS) entry which is preliminary data.</text>
</comment>
<evidence type="ECO:0000313" key="7">
    <source>
        <dbReference type="Proteomes" id="UP000237798"/>
    </source>
</evidence>
<name>A0A2T0BT03_9CLOT</name>
<dbReference type="GO" id="GO:0000156">
    <property type="term" value="F:phosphorelay response regulator activity"/>
    <property type="evidence" value="ECO:0007669"/>
    <property type="project" value="InterPro"/>
</dbReference>
<dbReference type="Gene3D" id="2.20.25.10">
    <property type="match status" value="1"/>
</dbReference>
<dbReference type="EMBL" id="PVXP01000001">
    <property type="protein sequence ID" value="PRR86945.1"/>
    <property type="molecule type" value="Genomic_DNA"/>
</dbReference>
<evidence type="ECO:0000313" key="6">
    <source>
        <dbReference type="EMBL" id="PRR86945.1"/>
    </source>
</evidence>
<keyword evidence="3" id="KW-0597">Phosphoprotein</keyword>
<dbReference type="PROSITE" id="PS50110">
    <property type="entry name" value="RESPONSE_REGULATORY"/>
    <property type="match status" value="1"/>
</dbReference>
<evidence type="ECO:0000259" key="5">
    <source>
        <dbReference type="PROSITE" id="PS50930"/>
    </source>
</evidence>
<keyword evidence="7" id="KW-1185">Reference proteome</keyword>
<dbReference type="AlphaFoldDB" id="A0A2T0BT03"/>
<proteinExistence type="predicted"/>
<dbReference type="SMART" id="SM00448">
    <property type="entry name" value="REC"/>
    <property type="match status" value="1"/>
</dbReference>
<dbReference type="SMART" id="SM00850">
    <property type="entry name" value="LytTR"/>
    <property type="match status" value="1"/>
</dbReference>
<dbReference type="OrthoDB" id="9809318at2"/>
<dbReference type="PROSITE" id="PS50930">
    <property type="entry name" value="HTH_LYTTR"/>
    <property type="match status" value="1"/>
</dbReference>
<dbReference type="Gene3D" id="2.40.50.40">
    <property type="match status" value="1"/>
</dbReference>
<dbReference type="SUPFAM" id="SSF52172">
    <property type="entry name" value="CheY-like"/>
    <property type="match status" value="1"/>
</dbReference>
<evidence type="ECO:0000256" key="1">
    <source>
        <dbReference type="ARBA" id="ARBA00018672"/>
    </source>
</evidence>
<feature type="modified residue" description="4-aspartylphosphate" evidence="3">
    <location>
        <position position="56"/>
    </location>
</feature>
<evidence type="ECO:0000256" key="3">
    <source>
        <dbReference type="PROSITE-ProRule" id="PRU00169"/>
    </source>
</evidence>
<sequence length="257" mass="30025">MDKLRCVIVEDEIPAAEELSYIISQYEDISVEGIAYDGKSGMEIIKTKKPDAVFLDINMPVENGIEVAKNIKEFYGDIDIIFVTAYEEHAVKAFELNALDYVLKPFDENRIAITIDRLIQRKHIKDAEDEKIPNDILNELIDKMDKEKNLVKRIPCERQGKIILVSVDDIYYCYIKDEKTYVKVKDDSYLVGYTLGQIEKRTNFFRSHRSFLVNIDNIKELYSWFNGTYKLVMDDKEKSEIPISRNNVKKLKELLKM</sequence>
<protein>
    <recommendedName>
        <fullName evidence="1">Stage 0 sporulation protein A homolog</fullName>
    </recommendedName>
</protein>
<comment type="function">
    <text evidence="2">May play the central regulatory role in sporulation. It may be an element of the effector pathway responsible for the activation of sporulation genes in response to nutritional stress. Spo0A may act in concert with spo0H (a sigma factor) to control the expression of some genes that are critical to the sporulation process.</text>
</comment>
<dbReference type="RefSeq" id="WP_106007637.1">
    <property type="nucleotide sequence ID" value="NZ_PVXP01000001.1"/>
</dbReference>
<gene>
    <name evidence="6" type="primary">ypdB_1</name>
    <name evidence="6" type="ORF">CLLU_01260</name>
</gene>
<dbReference type="InterPro" id="IPR001789">
    <property type="entry name" value="Sig_transdc_resp-reg_receiver"/>
</dbReference>
<organism evidence="6 7">
    <name type="scientific">Clostridium luticellarii</name>
    <dbReference type="NCBI Taxonomy" id="1691940"/>
    <lineage>
        <taxon>Bacteria</taxon>
        <taxon>Bacillati</taxon>
        <taxon>Bacillota</taxon>
        <taxon>Clostridia</taxon>
        <taxon>Eubacteriales</taxon>
        <taxon>Clostridiaceae</taxon>
        <taxon>Clostridium</taxon>
    </lineage>
</organism>
<feature type="domain" description="HTH LytTR-type" evidence="5">
    <location>
        <begin position="154"/>
        <end position="257"/>
    </location>
</feature>
<reference evidence="6 7" key="1">
    <citation type="submission" date="2018-03" db="EMBL/GenBank/DDBJ databases">
        <title>Genome sequence of Clostridium luticellarii DSM 29923.</title>
        <authorList>
            <person name="Poehlein A."/>
            <person name="Daniel R."/>
        </authorList>
    </citation>
    <scope>NUCLEOTIDE SEQUENCE [LARGE SCALE GENOMIC DNA]</scope>
    <source>
        <strain evidence="6 7">DSM 29923</strain>
    </source>
</reference>
<dbReference type="PANTHER" id="PTHR37299">
    <property type="entry name" value="TRANSCRIPTIONAL REGULATOR-RELATED"/>
    <property type="match status" value="1"/>
</dbReference>
<dbReference type="InterPro" id="IPR046947">
    <property type="entry name" value="LytR-like"/>
</dbReference>
<dbReference type="PANTHER" id="PTHR37299:SF1">
    <property type="entry name" value="STAGE 0 SPORULATION PROTEIN A HOMOLOG"/>
    <property type="match status" value="1"/>
</dbReference>
<evidence type="ECO:0000259" key="4">
    <source>
        <dbReference type="PROSITE" id="PS50110"/>
    </source>
</evidence>
<dbReference type="Gene3D" id="3.40.50.2300">
    <property type="match status" value="1"/>
</dbReference>
<accession>A0A2T0BT03</accession>
<dbReference type="GO" id="GO:0003677">
    <property type="term" value="F:DNA binding"/>
    <property type="evidence" value="ECO:0007669"/>
    <property type="project" value="InterPro"/>
</dbReference>
<dbReference type="Proteomes" id="UP000237798">
    <property type="component" value="Unassembled WGS sequence"/>
</dbReference>
<evidence type="ECO:0000256" key="2">
    <source>
        <dbReference type="ARBA" id="ARBA00024867"/>
    </source>
</evidence>
<dbReference type="Pfam" id="PF04397">
    <property type="entry name" value="LytTR"/>
    <property type="match status" value="1"/>
</dbReference>
<feature type="domain" description="Response regulatory" evidence="4">
    <location>
        <begin position="5"/>
        <end position="119"/>
    </location>
</feature>
<dbReference type="Pfam" id="PF00072">
    <property type="entry name" value="Response_reg"/>
    <property type="match status" value="1"/>
</dbReference>